<sequence length="45" mass="4974">MMTNEKNEMTTTKRGNSPDTPASKARTPTAKDNIDTNVYSLDLLT</sequence>
<protein>
    <submittedName>
        <fullName evidence="2">Uncharacterized protein</fullName>
    </submittedName>
</protein>
<accession>A0AA87BZU5</accession>
<evidence type="ECO:0000256" key="1">
    <source>
        <dbReference type="SAM" id="MobiDB-lite"/>
    </source>
</evidence>
<dbReference type="EMBL" id="CCKJ01000033">
    <property type="protein sequence ID" value="CDT69525.1"/>
    <property type="molecule type" value="Genomic_DNA"/>
</dbReference>
<feature type="region of interest" description="Disordered" evidence="1">
    <location>
        <begin position="1"/>
        <end position="45"/>
    </location>
</feature>
<dbReference type="AlphaFoldDB" id="A0AA87BZU5"/>
<comment type="caution">
    <text evidence="2">The sequence shown here is derived from an EMBL/GenBank/DDBJ whole genome shotgun (WGS) entry which is preliminary data.</text>
</comment>
<evidence type="ECO:0000313" key="2">
    <source>
        <dbReference type="EMBL" id="CDT69525.1"/>
    </source>
</evidence>
<keyword evidence="3" id="KW-1185">Reference proteome</keyword>
<name>A0AA87BZU5_9VIBR</name>
<gene>
    <name evidence="2" type="ORF">VCR31J2_1280270</name>
</gene>
<evidence type="ECO:0000313" key="3">
    <source>
        <dbReference type="Proteomes" id="UP000041625"/>
    </source>
</evidence>
<organism evidence="2 3">
    <name type="scientific">Vibrio coralliirubri</name>
    <dbReference type="NCBI Taxonomy" id="1516159"/>
    <lineage>
        <taxon>Bacteria</taxon>
        <taxon>Pseudomonadati</taxon>
        <taxon>Pseudomonadota</taxon>
        <taxon>Gammaproteobacteria</taxon>
        <taxon>Vibrionales</taxon>
        <taxon>Vibrionaceae</taxon>
        <taxon>Vibrio</taxon>
    </lineage>
</organism>
<proteinExistence type="predicted"/>
<reference evidence="2 3" key="1">
    <citation type="submission" date="2014-06" db="EMBL/GenBank/DDBJ databases">
        <authorList>
            <person name="Le Roux F."/>
        </authorList>
    </citation>
    <scope>NUCLEOTIDE SEQUENCE [LARGE SCALE GENOMIC DNA]</scope>
    <source>
        <strain evidence="2 3">J2-31</strain>
    </source>
</reference>
<dbReference type="Proteomes" id="UP000041625">
    <property type="component" value="Unassembled WGS sequence"/>
</dbReference>